<dbReference type="EMBL" id="JADGJW010000028">
    <property type="protein sequence ID" value="KAJ3226802.1"/>
    <property type="molecule type" value="Genomic_DNA"/>
</dbReference>
<keyword evidence="3" id="KW-1185">Reference proteome</keyword>
<organism evidence="2 3">
    <name type="scientific">Clydaea vesicula</name>
    <dbReference type="NCBI Taxonomy" id="447962"/>
    <lineage>
        <taxon>Eukaryota</taxon>
        <taxon>Fungi</taxon>
        <taxon>Fungi incertae sedis</taxon>
        <taxon>Chytridiomycota</taxon>
        <taxon>Chytridiomycota incertae sedis</taxon>
        <taxon>Chytridiomycetes</taxon>
        <taxon>Lobulomycetales</taxon>
        <taxon>Lobulomycetaceae</taxon>
        <taxon>Clydaea</taxon>
    </lineage>
</organism>
<proteinExistence type="predicted"/>
<evidence type="ECO:0000313" key="2">
    <source>
        <dbReference type="EMBL" id="KAJ3226802.1"/>
    </source>
</evidence>
<dbReference type="GO" id="GO:0031942">
    <property type="term" value="C:i-AAA complex"/>
    <property type="evidence" value="ECO:0007669"/>
    <property type="project" value="TreeGrafter"/>
</dbReference>
<reference evidence="2" key="1">
    <citation type="submission" date="2020-05" db="EMBL/GenBank/DDBJ databases">
        <title>Phylogenomic resolution of chytrid fungi.</title>
        <authorList>
            <person name="Stajich J.E."/>
            <person name="Amses K."/>
            <person name="Simmons R."/>
            <person name="Seto K."/>
            <person name="Myers J."/>
            <person name="Bonds A."/>
            <person name="Quandt C.A."/>
            <person name="Barry K."/>
            <person name="Liu P."/>
            <person name="Grigoriev I."/>
            <person name="Longcore J.E."/>
            <person name="James T.Y."/>
        </authorList>
    </citation>
    <scope>NUCLEOTIDE SEQUENCE</scope>
    <source>
        <strain evidence="2">JEL0476</strain>
    </source>
</reference>
<feature type="transmembrane region" description="Helical" evidence="1">
    <location>
        <begin position="60"/>
        <end position="83"/>
    </location>
</feature>
<sequence length="466" mass="52841">MQPQIVHLLKYRKFHTIENLKPRGILTKKAFSYQNFSQFSTVIDEEVKKRRRKPFYKRPWIYIAILLCSLPLAYKGLLLYVAWTSFPPSVRVLLRNALASQNNSELEKAEAFLLEAIEESKRVGLSETSDAMNVLIKNWLTLLKFCGKEMASFENLKVEVERGETDKVLRKFGLIHQVITVASKISDVFLRAGNVKAGQLFLEWTTKSLLGWTSDPVELLREVEKTIQDQSRDIETLIDEISLDTSFYSKVPPYLENKEIEGLTSDNFNVLTPGLRMNFLQLSYNFIAKWASPLALGATLEMLAHTFTLQGNYKVGAALYIRALQLVDASKPKSGLTKNSFVATELSVPEVLCRKSILSNNISNCFVELNNFKEAEKWSVKSVEEARLSGENCEICAVIAEFGLAKIYEFMNEKKIALKHFGKARELAIKIGYQQGVDLVKDAILRMKEEEKQSDATVDIGIAKVD</sequence>
<dbReference type="PANTHER" id="PTHR28142:SF1">
    <property type="entry name" value="MITOCHONDRIAL INNER MEMBRANE I-AAA PROTEASE SUPERCOMPLEX SUBUNIT MGR3-RELATED"/>
    <property type="match status" value="1"/>
</dbReference>
<dbReference type="Proteomes" id="UP001211065">
    <property type="component" value="Unassembled WGS sequence"/>
</dbReference>
<name>A0AAD5UAR6_9FUNG</name>
<accession>A0AAD5UAR6</accession>
<dbReference type="GO" id="GO:0051787">
    <property type="term" value="F:misfolded protein binding"/>
    <property type="evidence" value="ECO:0007669"/>
    <property type="project" value="TreeGrafter"/>
</dbReference>
<comment type="caution">
    <text evidence="2">The sequence shown here is derived from an EMBL/GenBank/DDBJ whole genome shotgun (WGS) entry which is preliminary data.</text>
</comment>
<evidence type="ECO:0000313" key="3">
    <source>
        <dbReference type="Proteomes" id="UP001211065"/>
    </source>
</evidence>
<dbReference type="Gene3D" id="1.25.40.10">
    <property type="entry name" value="Tetratricopeptide repeat domain"/>
    <property type="match status" value="1"/>
</dbReference>
<keyword evidence="1" id="KW-1133">Transmembrane helix</keyword>
<dbReference type="GO" id="GO:0006515">
    <property type="term" value="P:protein quality control for misfolded or incompletely synthesized proteins"/>
    <property type="evidence" value="ECO:0007669"/>
    <property type="project" value="TreeGrafter"/>
</dbReference>
<evidence type="ECO:0000256" key="1">
    <source>
        <dbReference type="SAM" id="Phobius"/>
    </source>
</evidence>
<protein>
    <submittedName>
        <fullName evidence="2">Uncharacterized protein</fullName>
    </submittedName>
</protein>
<dbReference type="AlphaFoldDB" id="A0AAD5UAR6"/>
<gene>
    <name evidence="2" type="ORF">HK099_004071</name>
</gene>
<keyword evidence="1" id="KW-0812">Transmembrane</keyword>
<dbReference type="SUPFAM" id="SSF48452">
    <property type="entry name" value="TPR-like"/>
    <property type="match status" value="1"/>
</dbReference>
<dbReference type="PANTHER" id="PTHR28142">
    <property type="entry name" value="MITOCHONDRIAL INNER MEMBRANE I-AAA PROTEASE SUPERCOMPLEX SUBUNIT MGR3-RELATED"/>
    <property type="match status" value="1"/>
</dbReference>
<dbReference type="InterPro" id="IPR011990">
    <property type="entry name" value="TPR-like_helical_dom_sf"/>
</dbReference>
<dbReference type="InterPro" id="IPR040201">
    <property type="entry name" value="Mrg3-like"/>
</dbReference>
<keyword evidence="1" id="KW-0472">Membrane</keyword>